<evidence type="ECO:0000256" key="6">
    <source>
        <dbReference type="SAM" id="MobiDB-lite"/>
    </source>
</evidence>
<keyword evidence="5" id="KW-0131">Cell cycle</keyword>
<dbReference type="Pfam" id="PF12348">
    <property type="entry name" value="CLASP_N"/>
    <property type="match status" value="1"/>
</dbReference>
<evidence type="ECO:0000259" key="7">
    <source>
        <dbReference type="Pfam" id="PF12348"/>
    </source>
</evidence>
<feature type="region of interest" description="Disordered" evidence="6">
    <location>
        <begin position="313"/>
        <end position="344"/>
    </location>
</feature>
<evidence type="ECO:0000256" key="1">
    <source>
        <dbReference type="ARBA" id="ARBA00004186"/>
    </source>
</evidence>
<feature type="compositionally biased region" description="Low complexity" evidence="6">
    <location>
        <begin position="661"/>
        <end position="671"/>
    </location>
</feature>
<dbReference type="Proteomes" id="UP001497453">
    <property type="component" value="Chromosome 2"/>
</dbReference>
<evidence type="ECO:0000256" key="4">
    <source>
        <dbReference type="ARBA" id="ARBA00022701"/>
    </source>
</evidence>
<keyword evidence="5" id="KW-0498">Mitosis</keyword>
<dbReference type="InterPro" id="IPR011989">
    <property type="entry name" value="ARM-like"/>
</dbReference>
<dbReference type="PANTHER" id="PTHR21567:SF9">
    <property type="entry name" value="CLIP-ASSOCIATING PROTEIN"/>
    <property type="match status" value="1"/>
</dbReference>
<feature type="compositionally biased region" description="Polar residues" evidence="6">
    <location>
        <begin position="874"/>
        <end position="886"/>
    </location>
</feature>
<proteinExistence type="inferred from homology"/>
<feature type="compositionally biased region" description="Polar residues" evidence="6">
    <location>
        <begin position="684"/>
        <end position="704"/>
    </location>
</feature>
<evidence type="ECO:0000313" key="8">
    <source>
        <dbReference type="EMBL" id="CAL1702267.1"/>
    </source>
</evidence>
<dbReference type="Gene3D" id="1.25.10.10">
    <property type="entry name" value="Leucine-rich Repeat Variant"/>
    <property type="match status" value="2"/>
</dbReference>
<feature type="region of interest" description="Disordered" evidence="6">
    <location>
        <begin position="591"/>
        <end position="619"/>
    </location>
</feature>
<evidence type="ECO:0000313" key="9">
    <source>
        <dbReference type="Proteomes" id="UP001497453"/>
    </source>
</evidence>
<sequence>MDDVSDIERLVNQCRSNDVDVKVDAITKLQAEFEAGSEILDPDALITVFKTCLRTSNQHLTTATLAALPTLIPRLITRPTLTASSSTSPAASTSSVSVSSAVDLHTLRQVLMAFVPPGGVIDRLGDSREKAREKARESLVILGGLAFRSSGSSMNKSREGKGPETPLMIFERHMREVGLGSKVWRVREQSVLTLVHIRRTHHLFPIRSYLPQLVEALEDTDGTVRESARQSVVELFTGPGVTDAARADLKKEMTKKNVRKTIVDGVLSKVLSGTTSTPPSEMGSENGDASTGGTAGYVPPSIALMKRPGTAIGLSKSSSHSNVRDISRPASRAAGASPIPTEGGSSGVDIKPVYIASSRDLENEFASMLKHFEVRAAVGKETEHNWAAREKAILRVRGMLKGEVYERYPETFFHGLKNGFIDASVKTLISLRTTVAANTCSLYSELALTLGTALDGVCEPMYLNLIRMASLTKKIIAQQSQATITTIIHNTSAQPRFILPLLWNSLQDKAIQTRVYAIGHVKTFLEVNAPRAKHSIETAGGVEILEKSIKKVLGDPNPGVRETGRQCFWVFDGVWKDRARVIMETLDPTSRKQLERACPNPDTLASSVPPTTPKTKKSSVAAAIAASRAKAKAIATAPPTLRHQATSAARTTSPPNPNKRPLSPSLSTSSSSGGGRAVSPISRLASSSGSPPRSRIVSTGTLPRSMSAGFVPSAHTRENTRNQPVASPPSPTPDPAFRRRSSSPLVQISPPSSNSAFRRAVQTALPASPPPSHAAFPPTPTPRPQTQPTAYPNARESLSIAGLYMRGEGQEEESLLLASNIPIPEDSDSEVDMDVDESLNLISFSTPFERYPPPTKSAASVSPRSSSSRPAVSNTLSPPAANSSPGNIMPQPVVEDALRARAEQAESAAQRLLELVEPEDEDMQIPAMPHSLLLGSSEATPRLKPKQAVLEASYPTTSVPMPQTPVNRSTANLRRAALFQDSPVRNGSTSIFDMINSRNMQSDWWMKRMSLVKQAASVDMGYLSDYRQELNGWIAKLEQGSADTSILKKLALLCRQNPVNEPMSPISPALSDPSSPSHQGVSFAMPSLKSDFWNQEKNFDRFFNSLIQFLDPTRSPEVLEYGLIVLWEILECQAPLLEGRESDVFSLLLQIRYCGDGNVMQATTDFRDALTTRIEAVYGLTTMHAALRAFRNGPTPNADIKDSTYSFGLIALGKFMLRLPAEVLEDELPRLRDTLISALTHQSSIVVREAAAASIIAAQLVIQDETHMFTLLDGLPEDKKNLLAYLFDKHSARGSAAVGQSGLERLEKEIRRLDNRTSTPPRLNSAS</sequence>
<gene>
    <name evidence="8" type="ORF">GFSPODELE1_LOCUS3964</name>
</gene>
<feature type="region of interest" description="Disordered" evidence="6">
    <location>
        <begin position="271"/>
        <end position="295"/>
    </location>
</feature>
<dbReference type="InterPro" id="IPR016024">
    <property type="entry name" value="ARM-type_fold"/>
</dbReference>
<feature type="compositionally biased region" description="Polar residues" evidence="6">
    <location>
        <begin position="742"/>
        <end position="756"/>
    </location>
</feature>
<evidence type="ECO:0000256" key="2">
    <source>
        <dbReference type="ARBA" id="ARBA00009549"/>
    </source>
</evidence>
<feature type="compositionally biased region" description="Low complexity" evidence="6">
    <location>
        <begin position="857"/>
        <end position="873"/>
    </location>
</feature>
<feature type="compositionally biased region" description="Pro residues" evidence="6">
    <location>
        <begin position="767"/>
        <end position="785"/>
    </location>
</feature>
<protein>
    <recommendedName>
        <fullName evidence="7">CLASP N-terminal domain-containing protein</fullName>
    </recommendedName>
</protein>
<dbReference type="EMBL" id="OZ037945">
    <property type="protein sequence ID" value="CAL1702267.1"/>
    <property type="molecule type" value="Genomic_DNA"/>
</dbReference>
<comment type="subcellular location">
    <subcellularLocation>
        <location evidence="1">Cytoplasm</location>
        <location evidence="1">Cytoskeleton</location>
        <location evidence="1">Spindle</location>
    </subcellularLocation>
</comment>
<name>A0ABP1D6Y5_9APHY</name>
<feature type="domain" description="CLASP N-terminal" evidence="7">
    <location>
        <begin position="361"/>
        <end position="595"/>
    </location>
</feature>
<evidence type="ECO:0000256" key="3">
    <source>
        <dbReference type="ARBA" id="ARBA00022618"/>
    </source>
</evidence>
<feature type="region of interest" description="Disordered" evidence="6">
    <location>
        <begin position="633"/>
        <end position="791"/>
    </location>
</feature>
<keyword evidence="3" id="KW-0132">Cell division</keyword>
<feature type="region of interest" description="Disordered" evidence="6">
    <location>
        <begin position="845"/>
        <end position="890"/>
    </location>
</feature>
<evidence type="ECO:0000256" key="5">
    <source>
        <dbReference type="ARBA" id="ARBA00022776"/>
    </source>
</evidence>
<dbReference type="InterPro" id="IPR024395">
    <property type="entry name" value="CLASP_N_dom"/>
</dbReference>
<keyword evidence="4" id="KW-0493">Microtubule</keyword>
<comment type="similarity">
    <text evidence="2">Belongs to the CLASP family.</text>
</comment>
<dbReference type="SUPFAM" id="SSF48371">
    <property type="entry name" value="ARM repeat"/>
    <property type="match status" value="2"/>
</dbReference>
<accession>A0ABP1D6Y5</accession>
<feature type="compositionally biased region" description="Low complexity" evidence="6">
    <location>
        <begin position="328"/>
        <end position="340"/>
    </location>
</feature>
<feature type="compositionally biased region" description="Polar residues" evidence="6">
    <location>
        <begin position="643"/>
        <end position="653"/>
    </location>
</feature>
<organism evidence="8 9">
    <name type="scientific">Somion occarium</name>
    <dbReference type="NCBI Taxonomy" id="3059160"/>
    <lineage>
        <taxon>Eukaryota</taxon>
        <taxon>Fungi</taxon>
        <taxon>Dikarya</taxon>
        <taxon>Basidiomycota</taxon>
        <taxon>Agaricomycotina</taxon>
        <taxon>Agaricomycetes</taxon>
        <taxon>Polyporales</taxon>
        <taxon>Cerrenaceae</taxon>
        <taxon>Somion</taxon>
    </lineage>
</organism>
<keyword evidence="9" id="KW-1185">Reference proteome</keyword>
<dbReference type="PANTHER" id="PTHR21567">
    <property type="entry name" value="CLASP"/>
    <property type="match status" value="1"/>
</dbReference>
<reference evidence="9" key="1">
    <citation type="submission" date="2024-04" db="EMBL/GenBank/DDBJ databases">
        <authorList>
            <person name="Shaw F."/>
            <person name="Minotto A."/>
        </authorList>
    </citation>
    <scope>NUCLEOTIDE SEQUENCE [LARGE SCALE GENOMIC DNA]</scope>
</reference>